<organism evidence="1 2">
    <name type="scientific">Candidatus Syntrophosphaera thermopropionivorans</name>
    <dbReference type="NCBI Taxonomy" id="2593015"/>
    <lineage>
        <taxon>Bacteria</taxon>
        <taxon>Pseudomonadati</taxon>
        <taxon>Candidatus Cloacimonadota</taxon>
        <taxon>Candidatus Cloacimonadia</taxon>
        <taxon>Candidatus Cloacimonadales</taxon>
        <taxon>Candidatus Cloacimonadaceae</taxon>
        <taxon>Candidatus Syntrophosphaera</taxon>
    </lineage>
</organism>
<evidence type="ECO:0000313" key="2">
    <source>
        <dbReference type="Proteomes" id="UP000294588"/>
    </source>
</evidence>
<protein>
    <submittedName>
        <fullName evidence="1">Outer membrane lipoprotein carrier protein LolA</fullName>
    </submittedName>
</protein>
<sequence>MKKAIVVSLLLIWSVMLLSITTGEVYNKVSSFYANLRSFQAKVQQTNYYTQLKKTITYKGTIYFTPGRMLMHFDEPTVQRLKIENGRIELYDASSNTLFRSLMQPEYEKLNPVEILQSYWNKSKVSIISETKDRVNIELVPQNDDFIKSLSATLDKNNGLIYKLSYKDKTGNSVTYNFSSIKLNQGISSSVWKYDYPKNVQIIES</sequence>
<evidence type="ECO:0000313" key="1">
    <source>
        <dbReference type="EMBL" id="TDF73374.1"/>
    </source>
</evidence>
<dbReference type="Proteomes" id="UP000294588">
    <property type="component" value="Unassembled WGS sequence"/>
</dbReference>
<name>A0AC61QJK4_9BACT</name>
<gene>
    <name evidence="1" type="ORF">E0946_03165</name>
</gene>
<reference evidence="1" key="1">
    <citation type="submission" date="2019-03" db="EMBL/GenBank/DDBJ databases">
        <title>Candidatus Syntrophosphaera thermopropionivorans: a novel player in syntrophic propionate oxidation during anaerobic digestion.</title>
        <authorList>
            <person name="Dyksma S."/>
        </authorList>
    </citation>
    <scope>NUCLEOTIDE SEQUENCE</scope>
    <source>
        <strain evidence="1">W5</strain>
    </source>
</reference>
<keyword evidence="2" id="KW-1185">Reference proteome</keyword>
<comment type="caution">
    <text evidence="1">The sequence shown here is derived from an EMBL/GenBank/DDBJ whole genome shotgun (WGS) entry which is preliminary data.</text>
</comment>
<proteinExistence type="predicted"/>
<keyword evidence="1" id="KW-0449">Lipoprotein</keyword>
<dbReference type="EMBL" id="SMOG01000006">
    <property type="protein sequence ID" value="TDF73374.1"/>
    <property type="molecule type" value="Genomic_DNA"/>
</dbReference>
<accession>A0AC61QJK4</accession>